<dbReference type="RefSeq" id="WP_142097781.1">
    <property type="nucleotide sequence ID" value="NZ_VIGH01000003.1"/>
</dbReference>
<evidence type="ECO:0000313" key="1">
    <source>
        <dbReference type="EMBL" id="TQF73570.1"/>
    </source>
</evidence>
<accession>A0A541BMM6</accession>
<dbReference type="OrthoDB" id="5243015at2"/>
<dbReference type="PANTHER" id="PTHR39683">
    <property type="entry name" value="CONSERVED PROTEIN TB16.3"/>
    <property type="match status" value="1"/>
</dbReference>
<organism evidence="1 2">
    <name type="scientific">Rhodococcus spelaei</name>
    <dbReference type="NCBI Taxonomy" id="2546320"/>
    <lineage>
        <taxon>Bacteria</taxon>
        <taxon>Bacillati</taxon>
        <taxon>Actinomycetota</taxon>
        <taxon>Actinomycetes</taxon>
        <taxon>Mycobacteriales</taxon>
        <taxon>Nocardiaceae</taxon>
        <taxon>Rhodococcus</taxon>
    </lineage>
</organism>
<sequence>MADKTKMSITVAAPPDRVMDVIADYDAYPEWVAAAKSVEVLSTGPRGRAKQVRFVLDAGMVKDTYVLEFDWAADGRSVTWELLSGEIQKAQSGSYSLEPTPDGSTVVTYELTVDLNIPMIGLFKRKAEKAITDTALKELKKRVEG</sequence>
<evidence type="ECO:0000313" key="2">
    <source>
        <dbReference type="Proteomes" id="UP000316256"/>
    </source>
</evidence>
<reference evidence="1 2" key="1">
    <citation type="submission" date="2019-06" db="EMBL/GenBank/DDBJ databases">
        <title>Rhodococcus spaelei sp. nov., isolated from a cave.</title>
        <authorList>
            <person name="Lee S.D."/>
        </authorList>
    </citation>
    <scope>NUCLEOTIDE SEQUENCE [LARGE SCALE GENOMIC DNA]</scope>
    <source>
        <strain evidence="1 2">C9-5</strain>
    </source>
</reference>
<dbReference type="EMBL" id="VIGH01000003">
    <property type="protein sequence ID" value="TQF73570.1"/>
    <property type="molecule type" value="Genomic_DNA"/>
</dbReference>
<keyword evidence="2" id="KW-1185">Reference proteome</keyword>
<comment type="caution">
    <text evidence="1">The sequence shown here is derived from an EMBL/GenBank/DDBJ whole genome shotgun (WGS) entry which is preliminary data.</text>
</comment>
<gene>
    <name evidence="1" type="ORF">FK531_08805</name>
</gene>
<dbReference type="Gene3D" id="3.30.530.20">
    <property type="match status" value="1"/>
</dbReference>
<dbReference type="InterPro" id="IPR019587">
    <property type="entry name" value="Polyketide_cyclase/dehydratase"/>
</dbReference>
<dbReference type="CDD" id="cd07819">
    <property type="entry name" value="SRPBCC_2"/>
    <property type="match status" value="1"/>
</dbReference>
<proteinExistence type="predicted"/>
<dbReference type="AlphaFoldDB" id="A0A541BMM6"/>
<dbReference type="SUPFAM" id="SSF55961">
    <property type="entry name" value="Bet v1-like"/>
    <property type="match status" value="1"/>
</dbReference>
<dbReference type="PANTHER" id="PTHR39683:SF4">
    <property type="entry name" value="COENZYME Q-BINDING PROTEIN COQ10 START DOMAIN-CONTAINING PROTEIN"/>
    <property type="match status" value="1"/>
</dbReference>
<protein>
    <submittedName>
        <fullName evidence="1">SRPBCC family protein</fullName>
    </submittedName>
</protein>
<dbReference type="Pfam" id="PF10604">
    <property type="entry name" value="Polyketide_cyc2"/>
    <property type="match status" value="1"/>
</dbReference>
<dbReference type="InterPro" id="IPR023393">
    <property type="entry name" value="START-like_dom_sf"/>
</dbReference>
<name>A0A541BMM6_9NOCA</name>
<dbReference type="Proteomes" id="UP000316256">
    <property type="component" value="Unassembled WGS sequence"/>
</dbReference>